<name>A0A085WFQ2_9BACT</name>
<dbReference type="OrthoDB" id="108192at2"/>
<reference evidence="1 2" key="1">
    <citation type="submission" date="2014-04" db="EMBL/GenBank/DDBJ databases">
        <title>Genome assembly of Hyalangium minutum DSM 14724.</title>
        <authorList>
            <person name="Sharma G."/>
            <person name="Subramanian S."/>
        </authorList>
    </citation>
    <scope>NUCLEOTIDE SEQUENCE [LARGE SCALE GENOMIC DNA]</scope>
    <source>
        <strain evidence="1 2">DSM 14724</strain>
    </source>
</reference>
<sequence>MHADFRRVYNQIFSPTFYEQYRNRLQAVVGPVPYRLAESPLFIPPATRDRIFGYTRDIIAQLAEPQRLAAARRAVPPEYDVPRQDEAPDVMTIDYAVVRNKDGELDGQVVELQAFPSLFAFTMIQARIFNEMMNLPGADKGFHCFAPGYDYDSGKELLRRALLAGHKPEEVVLLEIEPQKQKTLPDFVATQELTGIEPVCVTEVIREGRQLFRMKDGRKLPIRRIFNRVVFDELQKKNPPMAFKFTDDLDVSWCPHPNWYWMWSKFSLPLIDHPAVPKATTVAQLKELPADLENYVLKPLFSYAGAGVKVDPTREDVANIPADQRDGWILQKKITYARELFTPEGIGVAAEIRVLCLRDQGQRLPQPFMNLVRLSRGKMLGVDFNKGLDWVGSTVALWPKAE</sequence>
<protein>
    <recommendedName>
        <fullName evidence="3">Circularly permuted type 2 ATP-grasp protein</fullName>
    </recommendedName>
</protein>
<evidence type="ECO:0000313" key="1">
    <source>
        <dbReference type="EMBL" id="KFE66515.1"/>
    </source>
</evidence>
<evidence type="ECO:0000313" key="2">
    <source>
        <dbReference type="Proteomes" id="UP000028725"/>
    </source>
</evidence>
<proteinExistence type="predicted"/>
<dbReference type="RefSeq" id="WP_044192416.1">
    <property type="nucleotide sequence ID" value="NZ_JMCB01000010.1"/>
</dbReference>
<dbReference type="SUPFAM" id="SSF56059">
    <property type="entry name" value="Glutathione synthetase ATP-binding domain-like"/>
    <property type="match status" value="1"/>
</dbReference>
<dbReference type="AlphaFoldDB" id="A0A085WFQ2"/>
<dbReference type="Proteomes" id="UP000028725">
    <property type="component" value="Unassembled WGS sequence"/>
</dbReference>
<dbReference type="EMBL" id="JMCB01000010">
    <property type="protein sequence ID" value="KFE66515.1"/>
    <property type="molecule type" value="Genomic_DNA"/>
</dbReference>
<gene>
    <name evidence="1" type="ORF">DB31_0988</name>
</gene>
<comment type="caution">
    <text evidence="1">The sequence shown here is derived from an EMBL/GenBank/DDBJ whole genome shotgun (WGS) entry which is preliminary data.</text>
</comment>
<dbReference type="STRING" id="394096.DB31_0988"/>
<keyword evidence="2" id="KW-1185">Reference proteome</keyword>
<dbReference type="PATRIC" id="fig|394096.3.peg.5335"/>
<evidence type="ECO:0008006" key="3">
    <source>
        <dbReference type="Google" id="ProtNLM"/>
    </source>
</evidence>
<organism evidence="1 2">
    <name type="scientific">Hyalangium minutum</name>
    <dbReference type="NCBI Taxonomy" id="394096"/>
    <lineage>
        <taxon>Bacteria</taxon>
        <taxon>Pseudomonadati</taxon>
        <taxon>Myxococcota</taxon>
        <taxon>Myxococcia</taxon>
        <taxon>Myxococcales</taxon>
        <taxon>Cystobacterineae</taxon>
        <taxon>Archangiaceae</taxon>
        <taxon>Hyalangium</taxon>
    </lineage>
</organism>
<accession>A0A085WFQ2</accession>